<keyword evidence="1" id="KW-1133">Transmembrane helix</keyword>
<gene>
    <name evidence="2" type="ORF">HNR68_000450</name>
</gene>
<accession>A0A853ANL8</accession>
<dbReference type="Proteomes" id="UP000587002">
    <property type="component" value="Unassembled WGS sequence"/>
</dbReference>
<evidence type="ECO:0000313" key="3">
    <source>
        <dbReference type="Proteomes" id="UP000587002"/>
    </source>
</evidence>
<reference evidence="2 3" key="1">
    <citation type="submission" date="2020-07" db="EMBL/GenBank/DDBJ databases">
        <title>Sequencing the genomes of 1000 actinobacteria strains.</title>
        <authorList>
            <person name="Klenk H.-P."/>
        </authorList>
    </citation>
    <scope>NUCLEOTIDE SEQUENCE [LARGE SCALE GENOMIC DNA]</scope>
    <source>
        <strain evidence="2 3">DSM 44065</strain>
    </source>
</reference>
<protein>
    <submittedName>
        <fullName evidence="2">Uncharacterized protein</fullName>
    </submittedName>
</protein>
<evidence type="ECO:0000313" key="2">
    <source>
        <dbReference type="EMBL" id="NYI81820.1"/>
    </source>
</evidence>
<organism evidence="2 3">
    <name type="scientific">Saccharopolyspora hordei</name>
    <dbReference type="NCBI Taxonomy" id="1838"/>
    <lineage>
        <taxon>Bacteria</taxon>
        <taxon>Bacillati</taxon>
        <taxon>Actinomycetota</taxon>
        <taxon>Actinomycetes</taxon>
        <taxon>Pseudonocardiales</taxon>
        <taxon>Pseudonocardiaceae</taxon>
        <taxon>Saccharopolyspora</taxon>
    </lineage>
</organism>
<dbReference type="AlphaFoldDB" id="A0A853ANL8"/>
<comment type="caution">
    <text evidence="2">The sequence shown here is derived from an EMBL/GenBank/DDBJ whole genome shotgun (WGS) entry which is preliminary data.</text>
</comment>
<proteinExistence type="predicted"/>
<keyword evidence="3" id="KW-1185">Reference proteome</keyword>
<feature type="transmembrane region" description="Helical" evidence="1">
    <location>
        <begin position="73"/>
        <end position="92"/>
    </location>
</feature>
<dbReference type="RefSeq" id="WP_179717144.1">
    <property type="nucleotide sequence ID" value="NZ_BAABFH010000001.1"/>
</dbReference>
<keyword evidence="1" id="KW-0472">Membrane</keyword>
<evidence type="ECO:0000256" key="1">
    <source>
        <dbReference type="SAM" id="Phobius"/>
    </source>
</evidence>
<name>A0A853ANL8_9PSEU</name>
<keyword evidence="1" id="KW-0812">Transmembrane</keyword>
<sequence>MAAKKGQSGVAVLFQGVGFLFAALLVLHLLFLLTGFAGEGQLASSVAQAAEPLALFFPGLLTVDVPALQVLLDYGLAACFWVLLGGVLGRVFG</sequence>
<dbReference type="EMBL" id="JACCFJ010000001">
    <property type="protein sequence ID" value="NYI81820.1"/>
    <property type="molecule type" value="Genomic_DNA"/>
</dbReference>